<comment type="subcellular location">
    <subcellularLocation>
        <location evidence="1">Cell membrane</location>
        <topology evidence="1">Peripheral membrane protein</topology>
    </subcellularLocation>
</comment>
<dbReference type="InterPro" id="IPR007554">
    <property type="entry name" value="Glycerophosphate_synth"/>
</dbReference>
<dbReference type="RefSeq" id="WP_295577380.1">
    <property type="nucleotide sequence ID" value="NZ_FLQR01000010.1"/>
</dbReference>
<accession>A0A1Y5PEL2</accession>
<sequence>MTTDPQAHAPGTDSAALARGYLLEVTGIAWERIHLTIRLHLSPATGAAHAARPSDVSFAFTDGRRTFDVPSTDDGDGSFVIRINVTTFAGRTAIPDGTWRVQSFLDGTPGPIASQDGDDLDSLDDASRVFLYDLNRSAMTVSFGVDDNRDDATRLDLLLHTYHLHRSPAPAQTPSIVARIKAKLLGADARQRYARTIYYLAARFIGPKPGRILFASDQQPSMEGNLLRVHERMVERGLDKQFDLRFSFRLPSTTGWVTTTRILYLLATSETILLDDYFGLLNSITIDRRTRVIQVWHAGSGFKSVGYSRFGSTDSPKLRQPHRQYTYAISGSEHLRPVYAEAFGIEEAAVIPTGLPRIDWFLDEARTASFLDDFYAQHPQLRGKRIILFAPTFRGSGYRTAFYDYDLIDLDALYAACPPDTVVLFRMHHFVKDPIRIPEKYRDRFFDFTRFPDGLGLLHVTDLLITDYSSIIYEFALLDRPMLFFAPDRASYAATRGFHRDYEQTAPGRVCETFDEVVRAIRDGDFEQDKLARFRAENFDRIDTGAADRVIDWLILDEHPETHLVASRTPANPTPAMETEQR</sequence>
<reference evidence="7" key="1">
    <citation type="submission" date="2016-03" db="EMBL/GenBank/DDBJ databases">
        <authorList>
            <person name="Ploux O."/>
        </authorList>
    </citation>
    <scope>NUCLEOTIDE SEQUENCE</scope>
    <source>
        <strain evidence="7">UC1</strain>
    </source>
</reference>
<dbReference type="SUPFAM" id="SSF53756">
    <property type="entry name" value="UDP-Glycosyltransferase/glycogen phosphorylase"/>
    <property type="match status" value="1"/>
</dbReference>
<dbReference type="PANTHER" id="PTHR37316">
    <property type="entry name" value="TEICHOIC ACID GLYCEROL-PHOSPHATE PRIMASE"/>
    <property type="match status" value="1"/>
</dbReference>
<dbReference type="GO" id="GO:0019350">
    <property type="term" value="P:teichoic acid biosynthetic process"/>
    <property type="evidence" value="ECO:0007669"/>
    <property type="project" value="UniProtKB-KW"/>
</dbReference>
<keyword evidence="3" id="KW-1003">Cell membrane</keyword>
<evidence type="ECO:0000256" key="4">
    <source>
        <dbReference type="ARBA" id="ARBA00022679"/>
    </source>
</evidence>
<dbReference type="InterPro" id="IPR043148">
    <property type="entry name" value="TagF_C"/>
</dbReference>
<evidence type="ECO:0000256" key="5">
    <source>
        <dbReference type="ARBA" id="ARBA00022944"/>
    </source>
</evidence>
<dbReference type="PANTHER" id="PTHR37316:SF2">
    <property type="entry name" value="TEICHOIC ACID RIBITOL-PHOSPHATE POLYMERASE TARK"/>
    <property type="match status" value="1"/>
</dbReference>
<dbReference type="EMBL" id="FLQR01000010">
    <property type="protein sequence ID" value="SBS74348.1"/>
    <property type="molecule type" value="Genomic_DNA"/>
</dbReference>
<dbReference type="Gene3D" id="3.40.50.12580">
    <property type="match status" value="1"/>
</dbReference>
<proteinExistence type="inferred from homology"/>
<dbReference type="GO" id="GO:0047355">
    <property type="term" value="F:CDP-glycerol glycerophosphotransferase activity"/>
    <property type="evidence" value="ECO:0007669"/>
    <property type="project" value="InterPro"/>
</dbReference>
<dbReference type="InterPro" id="IPR051612">
    <property type="entry name" value="Teichoic_Acid_Biosynth"/>
</dbReference>
<evidence type="ECO:0000256" key="2">
    <source>
        <dbReference type="ARBA" id="ARBA00010488"/>
    </source>
</evidence>
<gene>
    <name evidence="7" type="ORF">MIPYR_60091</name>
</gene>
<dbReference type="GO" id="GO:0005886">
    <property type="term" value="C:plasma membrane"/>
    <property type="evidence" value="ECO:0007669"/>
    <property type="project" value="UniProtKB-SubCell"/>
</dbReference>
<keyword evidence="4 7" id="KW-0808">Transferase</keyword>
<keyword evidence="6" id="KW-0472">Membrane</keyword>
<dbReference type="Pfam" id="PF04464">
    <property type="entry name" value="Glyphos_transf"/>
    <property type="match status" value="1"/>
</dbReference>
<keyword evidence="5" id="KW-0777">Teichoic acid biosynthesis</keyword>
<protein>
    <submittedName>
        <fullName evidence="7">Putative glycosyl/glycerophosphate transferases involved in teichoic acid biosynthesis TagF/TagB/EpsJ/RodC</fullName>
    </submittedName>
</protein>
<comment type="similarity">
    <text evidence="2">Belongs to the CDP-glycerol glycerophosphotransferase family.</text>
</comment>
<evidence type="ECO:0000256" key="1">
    <source>
        <dbReference type="ARBA" id="ARBA00004202"/>
    </source>
</evidence>
<dbReference type="InterPro" id="IPR043149">
    <property type="entry name" value="TagF_N"/>
</dbReference>
<dbReference type="AlphaFoldDB" id="A0A1Y5PEL2"/>
<evidence type="ECO:0000256" key="3">
    <source>
        <dbReference type="ARBA" id="ARBA00022475"/>
    </source>
</evidence>
<organism evidence="7">
    <name type="scientific">uncultured Microbacterium sp</name>
    <dbReference type="NCBI Taxonomy" id="191216"/>
    <lineage>
        <taxon>Bacteria</taxon>
        <taxon>Bacillati</taxon>
        <taxon>Actinomycetota</taxon>
        <taxon>Actinomycetes</taxon>
        <taxon>Micrococcales</taxon>
        <taxon>Microbacteriaceae</taxon>
        <taxon>Microbacterium</taxon>
        <taxon>environmental samples</taxon>
    </lineage>
</organism>
<dbReference type="Gene3D" id="3.40.50.11820">
    <property type="match status" value="1"/>
</dbReference>
<evidence type="ECO:0000256" key="6">
    <source>
        <dbReference type="ARBA" id="ARBA00023136"/>
    </source>
</evidence>
<evidence type="ECO:0000313" key="7">
    <source>
        <dbReference type="EMBL" id="SBS74348.1"/>
    </source>
</evidence>
<name>A0A1Y5PEL2_9MICO</name>